<keyword evidence="2" id="KW-0812">Transmembrane</keyword>
<sequence length="229" mass="23937">MTENDPGELDRPGGSDRPERPAVPAGIALNLLPPELLRRRALSIALGALIIGAAMGGLFGLIGGRVAGLVAAGVITVPFLLLALSEARKRTRLDGRVVSVSSFGTRRVDLTELREIDLLVSDQRGVRTVALLIQGHGRTLNVALAIYAGAGGRELGILELRRLADALAGVGDTRTLALSQLLVNQLRAEARGEAAANRPLYQIASAAPGGRLPTRLDPAAVARFVATLD</sequence>
<dbReference type="RefSeq" id="WP_232237722.1">
    <property type="nucleotide sequence ID" value="NZ_CP016076.1"/>
</dbReference>
<name>A0AAC9LCP4_9PSEU</name>
<dbReference type="KEGG" id="acad:UA74_11110"/>
<organism evidence="3 4">
    <name type="scientific">Actinoalloteichus fjordicus</name>
    <dbReference type="NCBI Taxonomy" id="1612552"/>
    <lineage>
        <taxon>Bacteria</taxon>
        <taxon>Bacillati</taxon>
        <taxon>Actinomycetota</taxon>
        <taxon>Actinomycetes</taxon>
        <taxon>Pseudonocardiales</taxon>
        <taxon>Pseudonocardiaceae</taxon>
        <taxon>Actinoalloteichus</taxon>
    </lineage>
</organism>
<dbReference type="Proteomes" id="UP000185511">
    <property type="component" value="Chromosome"/>
</dbReference>
<feature type="region of interest" description="Disordered" evidence="1">
    <location>
        <begin position="1"/>
        <end position="21"/>
    </location>
</feature>
<reference evidence="4" key="1">
    <citation type="submission" date="2016-06" db="EMBL/GenBank/DDBJ databases">
        <title>Complete genome sequence of Actinoalloteichus fjordicus DSM 46855 (=ADI127-17), type strain of the new species Actinoalloteichus fjordicus.</title>
        <authorList>
            <person name="Ruckert C."/>
            <person name="Nouioui I."/>
            <person name="Willmese J."/>
            <person name="van Wezel G."/>
            <person name="Klenk H.-P."/>
            <person name="Kalinowski J."/>
            <person name="Zotchev S.B."/>
        </authorList>
    </citation>
    <scope>NUCLEOTIDE SEQUENCE [LARGE SCALE GENOMIC DNA]</scope>
    <source>
        <strain evidence="4">ADI127-7</strain>
    </source>
</reference>
<dbReference type="EMBL" id="CP016076">
    <property type="protein sequence ID" value="APU14282.1"/>
    <property type="molecule type" value="Genomic_DNA"/>
</dbReference>
<evidence type="ECO:0000256" key="1">
    <source>
        <dbReference type="SAM" id="MobiDB-lite"/>
    </source>
</evidence>
<gene>
    <name evidence="3" type="ORF">UA74_11110</name>
</gene>
<proteinExistence type="predicted"/>
<keyword evidence="2" id="KW-0472">Membrane</keyword>
<evidence type="ECO:0000256" key="2">
    <source>
        <dbReference type="SAM" id="Phobius"/>
    </source>
</evidence>
<evidence type="ECO:0000313" key="4">
    <source>
        <dbReference type="Proteomes" id="UP000185511"/>
    </source>
</evidence>
<evidence type="ECO:0000313" key="3">
    <source>
        <dbReference type="EMBL" id="APU14282.1"/>
    </source>
</evidence>
<feature type="transmembrane region" description="Helical" evidence="2">
    <location>
        <begin position="66"/>
        <end position="84"/>
    </location>
</feature>
<protein>
    <submittedName>
        <fullName evidence="3">Uncharacterized protein</fullName>
    </submittedName>
</protein>
<feature type="transmembrane region" description="Helical" evidence="2">
    <location>
        <begin position="41"/>
        <end position="60"/>
    </location>
</feature>
<keyword evidence="4" id="KW-1185">Reference proteome</keyword>
<feature type="compositionally biased region" description="Basic and acidic residues" evidence="1">
    <location>
        <begin position="8"/>
        <end position="20"/>
    </location>
</feature>
<keyword evidence="2" id="KW-1133">Transmembrane helix</keyword>
<dbReference type="AlphaFoldDB" id="A0AAC9LCP4"/>
<accession>A0AAC9LCP4</accession>